<dbReference type="Proteomes" id="UP000061362">
    <property type="component" value="Chromosome"/>
</dbReference>
<dbReference type="Proteomes" id="UP000062398">
    <property type="component" value="Chromosome"/>
</dbReference>
<accession>A0A088E9Z9</accession>
<organism evidence="1 7">
    <name type="scientific">Metallosphaera sedula</name>
    <dbReference type="NCBI Taxonomy" id="43687"/>
    <lineage>
        <taxon>Archaea</taxon>
        <taxon>Thermoproteota</taxon>
        <taxon>Thermoprotei</taxon>
        <taxon>Sulfolobales</taxon>
        <taxon>Sulfolobaceae</taxon>
        <taxon>Metallosphaera</taxon>
    </lineage>
</organism>
<name>A0A088E9Z9_9CREN</name>
<dbReference type="OrthoDB" id="34414at2157"/>
<dbReference type="EMBL" id="CP012174">
    <property type="protein sequence ID" value="AKV79409.1"/>
    <property type="molecule type" value="Genomic_DNA"/>
</dbReference>
<dbReference type="EMBL" id="CP008822">
    <property type="protein sequence ID" value="AIM28095.1"/>
    <property type="molecule type" value="Genomic_DNA"/>
</dbReference>
<evidence type="ECO:0000313" key="8">
    <source>
        <dbReference type="Proteomes" id="UP000056255"/>
    </source>
</evidence>
<dbReference type="PATRIC" id="fig|43687.5.peg.2131"/>
<evidence type="ECO:0000313" key="10">
    <source>
        <dbReference type="Proteomes" id="UP000062398"/>
    </source>
</evidence>
<reference evidence="1 7" key="1">
    <citation type="journal article" date="2014" name="J. Bacteriol.">
        <title>Role of an Archaeal PitA Transporter in the Copper and Arsenic Resistance of Metallosphaera sedula, an Extreme Thermoacidophile.</title>
        <authorList>
            <person name="McCarthy S."/>
            <person name="Ai C."/>
            <person name="Wheaton G."/>
            <person name="Tevatia R."/>
            <person name="Eckrich V."/>
            <person name="Kelly R."/>
            <person name="Blum P."/>
        </authorList>
    </citation>
    <scope>NUCLEOTIDE SEQUENCE [LARGE SCALE GENOMIC DNA]</scope>
    <source>
        <strain evidence="1 7">CuR1</strain>
    </source>
</reference>
<dbReference type="GeneID" id="91756504"/>
<evidence type="ECO:0000313" key="1">
    <source>
        <dbReference type="EMBL" id="AIM28095.1"/>
    </source>
</evidence>
<sequence length="127" mass="14850">MKAREVVELYREREEYRVKVESIDPDSLAELGEIPLEVQVVLERGERKRLVFLAFLKLAYDCNPDFARDYLDLNLSLEDIYEKHGVYTELEYVALHCLHLVKDEDASHALRKLKAFILSRKSSDHGL</sequence>
<evidence type="ECO:0000313" key="2">
    <source>
        <dbReference type="EMBL" id="AKV74921.1"/>
    </source>
</evidence>
<dbReference type="Proteomes" id="UP000062475">
    <property type="component" value="Chromosome"/>
</dbReference>
<evidence type="ECO:0000313" key="7">
    <source>
        <dbReference type="Proteomes" id="UP000029084"/>
    </source>
</evidence>
<evidence type="ECO:0000313" key="12">
    <source>
        <dbReference type="Proteomes" id="UP000068832"/>
    </source>
</evidence>
<protein>
    <submittedName>
        <fullName evidence="1">Uncharacterized protein</fullName>
    </submittedName>
</protein>
<dbReference type="Proteomes" id="UP000056255">
    <property type="component" value="Chromosome"/>
</dbReference>
<evidence type="ECO:0000313" key="5">
    <source>
        <dbReference type="EMBL" id="AKV81654.1"/>
    </source>
</evidence>
<reference evidence="9 10" key="2">
    <citation type="journal article" date="2015" name="Genome Announc.">
        <title>Complete Genome Sequences of Evolved Arsenate-Resistant Metallosphaera sedula Strains.</title>
        <authorList>
            <person name="Ai C."/>
            <person name="McCarthy S."/>
            <person name="Schackwitz W."/>
            <person name="Martin J."/>
            <person name="Lipzen A."/>
            <person name="Blum P."/>
        </authorList>
    </citation>
    <scope>NUCLEOTIDE SEQUENCE [LARGE SCALE GENOMIC DNA]</scope>
    <source>
        <strain evidence="4 10">ARS120-1</strain>
        <strain evidence="5 9">ARS120-2</strain>
        <strain evidence="2 12">ARS50-1</strain>
        <strain evidence="3 11">ARS50-2</strain>
    </source>
</reference>
<dbReference type="Proteomes" id="UP000068832">
    <property type="component" value="Chromosome"/>
</dbReference>
<evidence type="ECO:0000313" key="9">
    <source>
        <dbReference type="Proteomes" id="UP000061362"/>
    </source>
</evidence>
<evidence type="ECO:0000313" key="4">
    <source>
        <dbReference type="EMBL" id="AKV79409.1"/>
    </source>
</evidence>
<dbReference type="EMBL" id="CP012173">
    <property type="protein sequence ID" value="AKV77159.1"/>
    <property type="molecule type" value="Genomic_DNA"/>
</dbReference>
<evidence type="ECO:0000313" key="11">
    <source>
        <dbReference type="Proteomes" id="UP000062475"/>
    </source>
</evidence>
<dbReference type="EMBL" id="CP012172">
    <property type="protein sequence ID" value="AKV74921.1"/>
    <property type="molecule type" value="Genomic_DNA"/>
</dbReference>
<evidence type="ECO:0000313" key="3">
    <source>
        <dbReference type="EMBL" id="AKV77159.1"/>
    </source>
</evidence>
<proteinExistence type="predicted"/>
<dbReference type="EMBL" id="CP012176">
    <property type="protein sequence ID" value="AKV83885.1"/>
    <property type="molecule type" value="Genomic_DNA"/>
</dbReference>
<dbReference type="RefSeq" id="WP_012021899.1">
    <property type="nucleotide sequence ID" value="NZ_AP019770.1"/>
</dbReference>
<gene>
    <name evidence="1" type="ORF">HA72_1972</name>
    <name evidence="2" type="ORF">MsedA_2022</name>
    <name evidence="3" type="ORF">MsedB_2024</name>
    <name evidence="4" type="ORF">MsedC_2022</name>
    <name evidence="5" type="ORF">MsedD_2023</name>
    <name evidence="6" type="ORF">MsedE_2023</name>
</gene>
<dbReference type="EMBL" id="CP012175">
    <property type="protein sequence ID" value="AKV81654.1"/>
    <property type="molecule type" value="Genomic_DNA"/>
</dbReference>
<evidence type="ECO:0000313" key="6">
    <source>
        <dbReference type="EMBL" id="AKV83885.1"/>
    </source>
</evidence>
<dbReference type="AlphaFoldDB" id="A0A088E9Z9"/>
<reference evidence="6 8" key="3">
    <citation type="submission" date="2015-07" db="EMBL/GenBank/DDBJ databases">
        <title>Physiological, transcriptional responses and genome re-sequencing of acid resistant extremely thermoacidophilic Metallosphaera sedula SARC-M1.</title>
        <authorList>
            <person name="Ai C."/>
            <person name="McCarthy S."/>
            <person name="Eckrich V."/>
            <person name="Rudrappa D."/>
            <person name="Qiu G."/>
            <person name="Blum P."/>
        </authorList>
    </citation>
    <scope>NUCLEOTIDE SEQUENCE [LARGE SCALE GENOMIC DNA]</scope>
    <source>
        <strain evidence="6 8">SARC-M1</strain>
    </source>
</reference>
<dbReference type="OMA" id="EYLAINC"/>
<dbReference type="Proteomes" id="UP000029084">
    <property type="component" value="Chromosome"/>
</dbReference>